<keyword evidence="3" id="KW-1185">Reference proteome</keyword>
<comment type="caution">
    <text evidence="2">The sequence shown here is derived from an EMBL/GenBank/DDBJ whole genome shotgun (WGS) entry which is preliminary data.</text>
</comment>
<evidence type="ECO:0000313" key="2">
    <source>
        <dbReference type="EMBL" id="KAK7435713.1"/>
    </source>
</evidence>
<feature type="compositionally biased region" description="Low complexity" evidence="1">
    <location>
        <begin position="1"/>
        <end position="17"/>
    </location>
</feature>
<proteinExistence type="predicted"/>
<feature type="region of interest" description="Disordered" evidence="1">
    <location>
        <begin position="49"/>
        <end position="81"/>
    </location>
</feature>
<reference evidence="2 3" key="1">
    <citation type="submission" date="2024-01" db="EMBL/GenBank/DDBJ databases">
        <title>A draft genome for the cacao thread blight pathogen Marasmiellus scandens.</title>
        <authorList>
            <person name="Baruah I.K."/>
            <person name="Leung J."/>
            <person name="Bukari Y."/>
            <person name="Amoako-Attah I."/>
            <person name="Meinhardt L.W."/>
            <person name="Bailey B.A."/>
            <person name="Cohen S.P."/>
        </authorList>
    </citation>
    <scope>NUCLEOTIDE SEQUENCE [LARGE SCALE GENOMIC DNA]</scope>
    <source>
        <strain evidence="2 3">GH-19</strain>
    </source>
</reference>
<evidence type="ECO:0000256" key="1">
    <source>
        <dbReference type="SAM" id="MobiDB-lite"/>
    </source>
</evidence>
<dbReference type="Proteomes" id="UP001498398">
    <property type="component" value="Unassembled WGS sequence"/>
</dbReference>
<dbReference type="EMBL" id="JBANRG010000103">
    <property type="protein sequence ID" value="KAK7435713.1"/>
    <property type="molecule type" value="Genomic_DNA"/>
</dbReference>
<accession>A0ABR1IMR9</accession>
<protein>
    <submittedName>
        <fullName evidence="2">Uncharacterized protein</fullName>
    </submittedName>
</protein>
<sequence length="119" mass="13300">MPSITRLPLSMSSSPSLNERESERCSRSGKGRSSLSRQCLFVAFAHNRGGQGTCEEGEDEVDQGSDARDGEEEPDDVGDGDGLRLEASLLYYFDQVFGHFERYAIPLSECLFRRPRYAL</sequence>
<feature type="region of interest" description="Disordered" evidence="1">
    <location>
        <begin position="1"/>
        <end position="35"/>
    </location>
</feature>
<evidence type="ECO:0000313" key="3">
    <source>
        <dbReference type="Proteomes" id="UP001498398"/>
    </source>
</evidence>
<name>A0ABR1IMR9_9AGAR</name>
<organism evidence="2 3">
    <name type="scientific">Marasmiellus scandens</name>
    <dbReference type="NCBI Taxonomy" id="2682957"/>
    <lineage>
        <taxon>Eukaryota</taxon>
        <taxon>Fungi</taxon>
        <taxon>Dikarya</taxon>
        <taxon>Basidiomycota</taxon>
        <taxon>Agaricomycotina</taxon>
        <taxon>Agaricomycetes</taxon>
        <taxon>Agaricomycetidae</taxon>
        <taxon>Agaricales</taxon>
        <taxon>Marasmiineae</taxon>
        <taxon>Omphalotaceae</taxon>
        <taxon>Marasmiellus</taxon>
    </lineage>
</organism>
<gene>
    <name evidence="2" type="ORF">VKT23_019545</name>
</gene>
<feature type="compositionally biased region" description="Acidic residues" evidence="1">
    <location>
        <begin position="55"/>
        <end position="79"/>
    </location>
</feature>